<gene>
    <name evidence="2" type="ORF">A9309_00090</name>
</gene>
<organism evidence="2 3">
    <name type="scientific">Moraxella lacunata</name>
    <dbReference type="NCBI Taxonomy" id="477"/>
    <lineage>
        <taxon>Bacteria</taxon>
        <taxon>Pseudomonadati</taxon>
        <taxon>Pseudomonadota</taxon>
        <taxon>Gammaproteobacteria</taxon>
        <taxon>Moraxellales</taxon>
        <taxon>Moraxellaceae</taxon>
        <taxon>Moraxella</taxon>
    </lineage>
</organism>
<dbReference type="EMBL" id="LZMS01000001">
    <property type="protein sequence ID" value="OBX67365.1"/>
    <property type="molecule type" value="Genomic_DNA"/>
</dbReference>
<feature type="transmembrane region" description="Helical" evidence="1">
    <location>
        <begin position="79"/>
        <end position="101"/>
    </location>
</feature>
<evidence type="ECO:0000313" key="2">
    <source>
        <dbReference type="EMBL" id="OBX67365.1"/>
    </source>
</evidence>
<name>A0A1B8Q8B5_MORLA</name>
<accession>A0A1B8Q8B5</accession>
<keyword evidence="1" id="KW-1133">Transmembrane helix</keyword>
<dbReference type="AlphaFoldDB" id="A0A1B8Q8B5"/>
<keyword evidence="1" id="KW-0472">Membrane</keyword>
<sequence>MPIPTHMDSKTADIAKDGFSVMYEFYPNHPRDYPIYHDFDDSMVLLQHLPTLLIFGVLAISLGNVWLNIFMGNQSFWNALPFTVVFLLIARFALFLLYAHIFMWRHHNTMIEIDKEHIAFVKHYTDREKTVIGFDRIYHAKLKQRTKTWYKIVLYYVEFSDDGLYYKKHKSTIGYVSNLFGMGERANHIVGDIIHTMQAYHDSHDVNLPKVNYIKQKFF</sequence>
<protein>
    <submittedName>
        <fullName evidence="2">Uncharacterized protein</fullName>
    </submittedName>
</protein>
<dbReference type="OrthoDB" id="6649490at2"/>
<evidence type="ECO:0000256" key="1">
    <source>
        <dbReference type="SAM" id="Phobius"/>
    </source>
</evidence>
<comment type="caution">
    <text evidence="2">The sequence shown here is derived from an EMBL/GenBank/DDBJ whole genome shotgun (WGS) entry which is preliminary data.</text>
</comment>
<dbReference type="RefSeq" id="WP_065255882.1">
    <property type="nucleotide sequence ID" value="NZ_JARDJM010000044.1"/>
</dbReference>
<proteinExistence type="predicted"/>
<dbReference type="Proteomes" id="UP000092607">
    <property type="component" value="Unassembled WGS sequence"/>
</dbReference>
<keyword evidence="1" id="KW-0812">Transmembrane</keyword>
<feature type="transmembrane region" description="Helical" evidence="1">
    <location>
        <begin position="49"/>
        <end position="67"/>
    </location>
</feature>
<evidence type="ECO:0000313" key="3">
    <source>
        <dbReference type="Proteomes" id="UP000092607"/>
    </source>
</evidence>
<reference evidence="2 3" key="1">
    <citation type="submission" date="2016-06" db="EMBL/GenBank/DDBJ databases">
        <title>Draft genome of Moraxella lacunata CCUG 57757A.</title>
        <authorList>
            <person name="Salva-Serra F."/>
            <person name="Engstrom-Jakobsson H."/>
            <person name="Thorell K."/>
            <person name="Gonzales-Siles L."/>
            <person name="Karlsson R."/>
            <person name="Boulund F."/>
            <person name="Engstrand L."/>
            <person name="Kristiansson E."/>
            <person name="Moore E."/>
        </authorList>
    </citation>
    <scope>NUCLEOTIDE SEQUENCE [LARGE SCALE GENOMIC DNA]</scope>
    <source>
        <strain evidence="2 3">CCUG 57757A</strain>
    </source>
</reference>